<proteinExistence type="predicted"/>
<dbReference type="RefSeq" id="YP_004940279.1">
    <property type="nucleotide sequence ID" value="NC_016448.1"/>
</dbReference>
<accession>G8XT21</accession>
<sequence length="175" mass="20647">MSRLRRRYFFIFTVFATACYAITYKETCCTHIALREQLEDCYDFKKCDLYTISFLCRVGRLCMSPRNFSKMNNLILSIKQNITKFALHRHVPYCNYNPAHVMNVGELRCALYTDFDDTPGRMIGLVDRLETTWMTPSYHVKILDLDTYLIMLNNTYNSTSKTMDTKMACNKTWLN</sequence>
<protein>
    <submittedName>
        <fullName evidence="1">Envelope protein UL128</fullName>
    </submittedName>
</protein>
<dbReference type="Pfam" id="PF25700">
    <property type="entry name" value="UL128"/>
    <property type="match status" value="1"/>
</dbReference>
<dbReference type="GeneID" id="11464337"/>
<dbReference type="EMBL" id="FJ483967">
    <property type="protein sequence ID" value="AEV80969.1"/>
    <property type="molecule type" value="Genomic_DNA"/>
</dbReference>
<keyword evidence="2" id="KW-1185">Reference proteome</keyword>
<dbReference type="Proteomes" id="UP000097892">
    <property type="component" value="Segment"/>
</dbReference>
<dbReference type="InterPro" id="IPR057762">
    <property type="entry name" value="UL128-like"/>
</dbReference>
<dbReference type="PROSITE" id="PS51257">
    <property type="entry name" value="PROKAR_LIPOPROTEIN"/>
    <property type="match status" value="1"/>
</dbReference>
<dbReference type="KEGG" id="vg:11464337"/>
<dbReference type="OrthoDB" id="33115at10239"/>
<reference evidence="1" key="1">
    <citation type="submission" date="2011-12" db="EMBL/GenBank/DDBJ databases">
        <title>Comparative genomics of primate cytomegaloviruses.</title>
        <authorList>
            <person name="Davison A.J."/>
            <person name="Holton M."/>
            <person name="Dolan A."/>
            <person name="Dargan D.J."/>
            <person name="Gatherer D."/>
            <person name="Hayward G.S."/>
        </authorList>
    </citation>
    <scope>NUCLEOTIDE SEQUENCE [LARGE SCALE GENOMIC DNA]</scope>
    <source>
        <strain evidence="1">SqSHV</strain>
    </source>
</reference>
<organism evidence="1 2">
    <name type="scientific">Saimiriine betaherpesvirus 4</name>
    <dbReference type="NCBI Taxonomy" id="1535247"/>
    <lineage>
        <taxon>Viruses</taxon>
        <taxon>Duplodnaviria</taxon>
        <taxon>Heunggongvirae</taxon>
        <taxon>Peploviricota</taxon>
        <taxon>Herviviricetes</taxon>
        <taxon>Herpesvirales</taxon>
        <taxon>Orthoherpesviridae</taxon>
        <taxon>Betaherpesvirinae</taxon>
        <taxon>Cytomegalovirus</taxon>
        <taxon>Cytomegalovirus saimiriinebeta4</taxon>
    </lineage>
</organism>
<evidence type="ECO:0000313" key="2">
    <source>
        <dbReference type="Proteomes" id="UP000097892"/>
    </source>
</evidence>
<dbReference type="GO" id="GO:0019031">
    <property type="term" value="C:viral envelope"/>
    <property type="evidence" value="ECO:0007669"/>
    <property type="project" value="UniProtKB-KW"/>
</dbReference>
<name>G8XT21_9BETA</name>
<keyword evidence="1" id="KW-0946">Virion</keyword>
<evidence type="ECO:0000313" key="1">
    <source>
        <dbReference type="EMBL" id="AEV80969.1"/>
    </source>
</evidence>
<keyword evidence="1" id="KW-0261">Viral envelope protein</keyword>
<gene>
    <name evidence="1" type="primary">UL128</name>
</gene>